<dbReference type="SFLD" id="SFLDG01135">
    <property type="entry name" value="C1.5.6:_HAD__Beta-PGM__Phospha"/>
    <property type="match status" value="1"/>
</dbReference>
<sequence>MTIQAVLFDLDDTLLWDERSIRQAFENTCRAGAEAAGVDAAALEEAVRREARKLYESYETFDFTKMIGINPFEGLWGNFTQGEHPMFRKLQQLAPTYRRDAWTSGLAALGVNDPALGERLGELFPAQRRSLPLVYDETFEVLDELRGSYSLLLLTNGSPDLQQEKLDGAPALIPYFDHIVISGHFGEGKPSPRLFRFALDKLGIAPDQGIMVGDKLTTDIQGANGVGMKSVWINRHGAERPEGSAEPSFEIADLKELPPLLRKLNA</sequence>
<dbReference type="Gene3D" id="1.20.120.710">
    <property type="entry name" value="Haloacid dehalogenase hydrolase-like domain"/>
    <property type="match status" value="1"/>
</dbReference>
<dbReference type="GO" id="GO:0006564">
    <property type="term" value="P:L-serine biosynthetic process"/>
    <property type="evidence" value="ECO:0007669"/>
    <property type="project" value="UniProtKB-UniRule"/>
</dbReference>
<dbReference type="NCBIfam" id="TIGR01549">
    <property type="entry name" value="HAD-SF-IA-v1"/>
    <property type="match status" value="1"/>
</dbReference>
<dbReference type="SFLD" id="SFLDG01129">
    <property type="entry name" value="C1.5:_HAD__Beta-PGM__Phosphata"/>
    <property type="match status" value="1"/>
</dbReference>
<dbReference type="PANTHER" id="PTHR46470:SF3">
    <property type="entry name" value="N-ACYLNEURAMINATE-9-PHOSPHATASE"/>
    <property type="match status" value="1"/>
</dbReference>
<dbReference type="InterPro" id="IPR051400">
    <property type="entry name" value="HAD-like_hydrolase"/>
</dbReference>
<accession>A0A7X0SI21</accession>
<dbReference type="PANTHER" id="PTHR46470">
    <property type="entry name" value="N-ACYLNEURAMINATE-9-PHOSPHATASE"/>
    <property type="match status" value="1"/>
</dbReference>
<comment type="catalytic activity">
    <reaction evidence="3">
        <text>O-phospho-L-serine + H2O = L-serine + phosphate</text>
        <dbReference type="Rhea" id="RHEA:21208"/>
        <dbReference type="ChEBI" id="CHEBI:15377"/>
        <dbReference type="ChEBI" id="CHEBI:33384"/>
        <dbReference type="ChEBI" id="CHEBI:43474"/>
        <dbReference type="ChEBI" id="CHEBI:57524"/>
        <dbReference type="EC" id="3.1.3.3"/>
    </reaction>
</comment>
<organism evidence="4 5">
    <name type="scientific">Cohnella zeiphila</name>
    <dbReference type="NCBI Taxonomy" id="2761120"/>
    <lineage>
        <taxon>Bacteria</taxon>
        <taxon>Bacillati</taxon>
        <taxon>Bacillota</taxon>
        <taxon>Bacilli</taxon>
        <taxon>Bacillales</taxon>
        <taxon>Paenibacillaceae</taxon>
        <taxon>Cohnella</taxon>
    </lineage>
</organism>
<keyword evidence="3" id="KW-0028">Amino-acid biosynthesis</keyword>
<dbReference type="GO" id="GO:0036424">
    <property type="term" value="F:L-phosphoserine phosphatase activity"/>
    <property type="evidence" value="ECO:0007669"/>
    <property type="project" value="UniProtKB-UniRule"/>
</dbReference>
<dbReference type="NCBIfam" id="TIGR01509">
    <property type="entry name" value="HAD-SF-IA-v3"/>
    <property type="match status" value="1"/>
</dbReference>
<dbReference type="SFLD" id="SFLDS00003">
    <property type="entry name" value="Haloacid_Dehalogenase"/>
    <property type="match status" value="1"/>
</dbReference>
<dbReference type="InterPro" id="IPR036412">
    <property type="entry name" value="HAD-like_sf"/>
</dbReference>
<dbReference type="InterPro" id="IPR044266">
    <property type="entry name" value="PSP_YsaA"/>
</dbReference>
<evidence type="ECO:0000256" key="2">
    <source>
        <dbReference type="ARBA" id="ARBA00022842"/>
    </source>
</evidence>
<dbReference type="HAMAP" id="MF_02240">
    <property type="entry name" value="PSP"/>
    <property type="match status" value="1"/>
</dbReference>
<keyword evidence="2 3" id="KW-0460">Magnesium</keyword>
<comment type="catalytic activity">
    <reaction evidence="3">
        <text>O-phospho-D-serine + H2O = D-serine + phosphate</text>
        <dbReference type="Rhea" id="RHEA:24873"/>
        <dbReference type="ChEBI" id="CHEBI:15377"/>
        <dbReference type="ChEBI" id="CHEBI:35247"/>
        <dbReference type="ChEBI" id="CHEBI:43474"/>
        <dbReference type="ChEBI" id="CHEBI:58680"/>
        <dbReference type="EC" id="3.1.3.3"/>
    </reaction>
</comment>
<comment type="pathway">
    <text evidence="3">Amino-acid biosynthesis; L-serine biosynthesis; L-serine from 3-phospho-D-glycerate: step 3/3.</text>
</comment>
<evidence type="ECO:0000313" key="4">
    <source>
        <dbReference type="EMBL" id="MBB6730354.1"/>
    </source>
</evidence>
<comment type="function">
    <text evidence="3">Catalyzes the last step of the phosphorylated serine biosynthetic pathway, i.e. dephosphorylation of O-phospho-L-serine to form L-serine.</text>
</comment>
<evidence type="ECO:0000256" key="3">
    <source>
        <dbReference type="HAMAP-Rule" id="MF_02240"/>
    </source>
</evidence>
<dbReference type="CDD" id="cd04305">
    <property type="entry name" value="HAD_Neu5Ac-Pase_like"/>
    <property type="match status" value="1"/>
</dbReference>
<keyword evidence="1 3" id="KW-0378">Hydrolase</keyword>
<comment type="similarity">
    <text evidence="3">Belongs to the HAD-like hydrolase superfamily.</text>
</comment>
<dbReference type="EMBL" id="JACJVO010000007">
    <property type="protein sequence ID" value="MBB6730354.1"/>
    <property type="molecule type" value="Genomic_DNA"/>
</dbReference>
<evidence type="ECO:0000313" key="5">
    <source>
        <dbReference type="Proteomes" id="UP000564644"/>
    </source>
</evidence>
<dbReference type="InterPro" id="IPR023214">
    <property type="entry name" value="HAD_sf"/>
</dbReference>
<protein>
    <recommendedName>
        <fullName evidence="3">Phosphoserine phosphatase</fullName>
        <shortName evidence="3">PSP</shortName>
        <ecNumber evidence="3">3.1.3.3</ecNumber>
    </recommendedName>
</protein>
<reference evidence="4 5" key="1">
    <citation type="submission" date="2020-08" db="EMBL/GenBank/DDBJ databases">
        <title>Cohnella phylogeny.</title>
        <authorList>
            <person name="Dunlap C."/>
        </authorList>
    </citation>
    <scope>NUCLEOTIDE SEQUENCE [LARGE SCALE GENOMIC DNA]</scope>
    <source>
        <strain evidence="4 5">CBP 2801</strain>
    </source>
</reference>
<keyword evidence="3" id="KW-0718">Serine biosynthesis</keyword>
<keyword evidence="5" id="KW-1185">Reference proteome</keyword>
<dbReference type="Gene3D" id="3.40.50.1000">
    <property type="entry name" value="HAD superfamily/HAD-like"/>
    <property type="match status" value="1"/>
</dbReference>
<dbReference type="Pfam" id="PF00702">
    <property type="entry name" value="Hydrolase"/>
    <property type="match status" value="1"/>
</dbReference>
<evidence type="ECO:0000256" key="1">
    <source>
        <dbReference type="ARBA" id="ARBA00022801"/>
    </source>
</evidence>
<dbReference type="AlphaFoldDB" id="A0A7X0SI21"/>
<dbReference type="InterPro" id="IPR006439">
    <property type="entry name" value="HAD-SF_hydro_IA"/>
</dbReference>
<dbReference type="Proteomes" id="UP000564644">
    <property type="component" value="Unassembled WGS sequence"/>
</dbReference>
<dbReference type="SUPFAM" id="SSF56784">
    <property type="entry name" value="HAD-like"/>
    <property type="match status" value="1"/>
</dbReference>
<comment type="cofactor">
    <cofactor evidence="3">
        <name>Mg(2+)</name>
        <dbReference type="ChEBI" id="CHEBI:18420"/>
    </cofactor>
    <cofactor evidence="3">
        <name>Co(2+)</name>
        <dbReference type="ChEBI" id="CHEBI:48828"/>
    </cofactor>
</comment>
<proteinExistence type="inferred from homology"/>
<gene>
    <name evidence="4" type="ORF">H7C18_05525</name>
</gene>
<keyword evidence="3" id="KW-0170">Cobalt</keyword>
<comment type="caution">
    <text evidence="4">The sequence shown here is derived from an EMBL/GenBank/DDBJ whole genome shotgun (WGS) entry which is preliminary data.</text>
</comment>
<name>A0A7X0SI21_9BACL</name>
<dbReference type="RefSeq" id="WP_185128024.1">
    <property type="nucleotide sequence ID" value="NZ_JACJVO010000007.1"/>
</dbReference>
<dbReference type="EC" id="3.1.3.3" evidence="3"/>